<dbReference type="RefSeq" id="XP_073797967.1">
    <property type="nucleotide sequence ID" value="XM_073941866.1"/>
</dbReference>
<dbReference type="Proteomes" id="UP000000437">
    <property type="component" value="Chromosome 25"/>
</dbReference>
<evidence type="ECO:0000313" key="1">
    <source>
        <dbReference type="Proteomes" id="UP000000437"/>
    </source>
</evidence>
<gene>
    <name evidence="2" type="primary">dnajc24</name>
    <name evidence="2" type="synonym">dph4</name>
    <name evidence="2" type="synonym">zgc:63541</name>
</gene>
<keyword evidence="1" id="KW-1185">Reference proteome</keyword>
<name>A0AC58IUQ8_DANRE</name>
<proteinExistence type="predicted"/>
<sequence length="181" mass="21045">MADYNAPQKDWYLILGACPTDDLQVLKQKYQKLVLMFHPDKQRPDVSEEEAEQHLQRFIDIDQAWKILSNEESRNEYNLQLRACELKQSWPVDAHITLDDMNWDYETECYSYTCRCGGEFILEKDETQEVETVVCCDSCSLSIEVKKVGLEDSFCDSCPIKSHKEGFVCQPNEAKRSCRPA</sequence>
<protein>
    <submittedName>
        <fullName evidence="2">DnaJ homolog subfamily C member 24 isoform X3</fullName>
    </submittedName>
</protein>
<organism evidence="1 2">
    <name type="scientific">Danio rerio</name>
    <name type="common">Zebrafish</name>
    <name type="synonym">Brachydanio rerio</name>
    <dbReference type="NCBI Taxonomy" id="7955"/>
    <lineage>
        <taxon>Eukaryota</taxon>
        <taxon>Metazoa</taxon>
        <taxon>Chordata</taxon>
        <taxon>Craniata</taxon>
        <taxon>Vertebrata</taxon>
        <taxon>Euteleostomi</taxon>
        <taxon>Actinopterygii</taxon>
        <taxon>Neopterygii</taxon>
        <taxon>Teleostei</taxon>
        <taxon>Ostariophysi</taxon>
        <taxon>Cypriniformes</taxon>
        <taxon>Danionidae</taxon>
        <taxon>Danioninae</taxon>
        <taxon>Danio</taxon>
    </lineage>
</organism>
<reference evidence="2" key="1">
    <citation type="submission" date="2025-08" db="UniProtKB">
        <authorList>
            <consortium name="RefSeq"/>
        </authorList>
    </citation>
    <scope>IDENTIFICATION</scope>
    <source>
        <strain evidence="2">Tuebingen</strain>
        <tissue evidence="2">Fibroblasts and whole tissue</tissue>
    </source>
</reference>
<accession>A0AC58IUQ8</accession>
<evidence type="ECO:0000313" key="2">
    <source>
        <dbReference type="RefSeq" id="XP_073797967.1"/>
    </source>
</evidence>